<dbReference type="AlphaFoldDB" id="A0A0G3I590"/>
<keyword evidence="2" id="KW-1185">Reference proteome</keyword>
<name>A0A0G3I590_LIBAF</name>
<evidence type="ECO:0000313" key="2">
    <source>
        <dbReference type="Proteomes" id="UP000035503"/>
    </source>
</evidence>
<gene>
    <name evidence="1" type="ORF">G293_03795</name>
</gene>
<dbReference type="KEGG" id="lau:G293_03795"/>
<dbReference type="EMBL" id="CP004021">
    <property type="protein sequence ID" value="AKK20385.1"/>
    <property type="molecule type" value="Genomic_DNA"/>
</dbReference>
<dbReference type="STRING" id="1277257.G293_03795"/>
<dbReference type="RefSeq" id="WP_047264377.1">
    <property type="nucleotide sequence ID" value="NZ_CP004021.1"/>
</dbReference>
<proteinExistence type="predicted"/>
<dbReference type="PATRIC" id="fig|1277257.4.peg.814"/>
<evidence type="ECO:0000313" key="1">
    <source>
        <dbReference type="EMBL" id="AKK20385.1"/>
    </source>
</evidence>
<protein>
    <recommendedName>
        <fullName evidence="3">Flagellar FliJ protein</fullName>
    </recommendedName>
</protein>
<reference evidence="1 2" key="1">
    <citation type="journal article" date="2015" name="Genome Announc.">
        <title>Complete Genome Sequence of 'Candidatus Liberibacter africanus,' a Bacterium Associated with Citrus Huanglongbing.</title>
        <authorList>
            <person name="Lin H."/>
            <person name="Pietersen G."/>
            <person name="Han C."/>
            <person name="Read D.A."/>
            <person name="Lou B."/>
            <person name="Gupta G."/>
            <person name="Civerolo E.L."/>
        </authorList>
    </citation>
    <scope>NUCLEOTIDE SEQUENCE [LARGE SCALE GENOMIC DNA]</scope>
    <source>
        <strain evidence="1 2">PTSAPSY</strain>
    </source>
</reference>
<dbReference type="OrthoDB" id="8273478at2"/>
<organism evidence="1 2">
    <name type="scientific">Candidatus Liberibacter africanus PTSAPSY</name>
    <dbReference type="NCBI Taxonomy" id="1277257"/>
    <lineage>
        <taxon>Bacteria</taxon>
        <taxon>Pseudomonadati</taxon>
        <taxon>Pseudomonadota</taxon>
        <taxon>Alphaproteobacteria</taxon>
        <taxon>Hyphomicrobiales</taxon>
        <taxon>Rhizobiaceae</taxon>
        <taxon>Liberibacter</taxon>
    </lineage>
</organism>
<evidence type="ECO:0008006" key="3">
    <source>
        <dbReference type="Google" id="ProtNLM"/>
    </source>
</evidence>
<dbReference type="Proteomes" id="UP000035503">
    <property type="component" value="Chromosome"/>
</dbReference>
<accession>A0A0G3I590</accession>
<sequence length="137" mass="16139">MRFRDSKKICKILSVQHCLKSVAEVNLTCTILERKKINILREELINSINSTALTNPLLASHYSRFYHYLSDNDKKISSLQSTQEHILLSEKAKIDRLTEMTDRIHILEERQFEDKNNEENIEQKIIFNAVSRKFMSL</sequence>